<protein>
    <submittedName>
        <fullName evidence="3">Uncharacterized protein</fullName>
    </submittedName>
</protein>
<evidence type="ECO:0000256" key="2">
    <source>
        <dbReference type="SAM" id="MobiDB-lite"/>
    </source>
</evidence>
<proteinExistence type="predicted"/>
<name>A0A2S6BWV9_9PEZI</name>
<reference evidence="4" key="1">
    <citation type="journal article" date="2017" name="bioRxiv">
        <title>Conservation of a gene cluster reveals novel cercosporin biosynthetic mechanisms and extends production to the genus Colletotrichum.</title>
        <authorList>
            <person name="de Jonge R."/>
            <person name="Ebert M.K."/>
            <person name="Huitt-Roehl C.R."/>
            <person name="Pal P."/>
            <person name="Suttle J.C."/>
            <person name="Spanner R.E."/>
            <person name="Neubauer J.D."/>
            <person name="Jurick W.M.II."/>
            <person name="Stott K.A."/>
            <person name="Secor G.A."/>
            <person name="Thomma B.P.H.J."/>
            <person name="Van de Peer Y."/>
            <person name="Townsend C.A."/>
            <person name="Bolton M.D."/>
        </authorList>
    </citation>
    <scope>NUCLEOTIDE SEQUENCE [LARGE SCALE GENOMIC DNA]</scope>
    <source>
        <strain evidence="4">CBS538.71</strain>
    </source>
</reference>
<evidence type="ECO:0000313" key="3">
    <source>
        <dbReference type="EMBL" id="PPJ51949.1"/>
    </source>
</evidence>
<accession>A0A2S6BWV9</accession>
<organism evidence="3 4">
    <name type="scientific">Cercospora berteroae</name>
    <dbReference type="NCBI Taxonomy" id="357750"/>
    <lineage>
        <taxon>Eukaryota</taxon>
        <taxon>Fungi</taxon>
        <taxon>Dikarya</taxon>
        <taxon>Ascomycota</taxon>
        <taxon>Pezizomycotina</taxon>
        <taxon>Dothideomycetes</taxon>
        <taxon>Dothideomycetidae</taxon>
        <taxon>Mycosphaerellales</taxon>
        <taxon>Mycosphaerellaceae</taxon>
        <taxon>Cercospora</taxon>
    </lineage>
</organism>
<gene>
    <name evidence="3" type="ORF">CBER1_09690</name>
</gene>
<dbReference type="Proteomes" id="UP000237631">
    <property type="component" value="Unassembled WGS sequence"/>
</dbReference>
<evidence type="ECO:0000256" key="1">
    <source>
        <dbReference type="SAM" id="Coils"/>
    </source>
</evidence>
<dbReference type="AlphaFoldDB" id="A0A2S6BWV9"/>
<sequence length="470" mass="52779">MSSSPHGVVEHTASFLPPFKGKGKRGWLSRAECQQVLACTSMEYDMLRQQIKLIGQQPIFEGKALLRENFNEFDPDGAHRARLWVEVERSSPLFAELFSGTRQNCDSSTWNQFLGRVKYSMLKNLSKKSESAYSDNSELTDTTHGTTSSGGKTSSIPRKRSSGSEDFDFDSHSRPSRKCFETFKVRDRDDSSPDQDNDVSADEAMSDSEDVIAVAPRKSESLRKHFQVSTAPSSNFVDSSPLPGSTALFAEPDELSIDNRHSSVETSSRHGHPVTRSVGLEIQQLFNQRLDERTAALGLAYDARLTQQLGAERERLGAMFEDAVQRRALQEIQKHETDREKEAEAKIAACKKIYESIIIEKEAELAAEKTEFDSINEEKETQVAALESKYKAEVQERDAQIAAVNTKREADIEQKEAQLAAEKTQVQADMKAEAEAQMAIERQQIKSVVARKVQEHKARMAKAFLDMCRR</sequence>
<feature type="compositionally biased region" description="Acidic residues" evidence="2">
    <location>
        <begin position="192"/>
        <end position="210"/>
    </location>
</feature>
<dbReference type="OrthoDB" id="3647188at2759"/>
<feature type="compositionally biased region" description="Basic and acidic residues" evidence="2">
    <location>
        <begin position="169"/>
        <end position="191"/>
    </location>
</feature>
<feature type="coiled-coil region" evidence="1">
    <location>
        <begin position="358"/>
        <end position="396"/>
    </location>
</feature>
<dbReference type="EMBL" id="PNEN01001731">
    <property type="protein sequence ID" value="PPJ51949.1"/>
    <property type="molecule type" value="Genomic_DNA"/>
</dbReference>
<feature type="compositionally biased region" description="Low complexity" evidence="2">
    <location>
        <begin position="140"/>
        <end position="155"/>
    </location>
</feature>
<comment type="caution">
    <text evidence="3">The sequence shown here is derived from an EMBL/GenBank/DDBJ whole genome shotgun (WGS) entry which is preliminary data.</text>
</comment>
<feature type="region of interest" description="Disordered" evidence="2">
    <location>
        <begin position="130"/>
        <end position="210"/>
    </location>
</feature>
<evidence type="ECO:0000313" key="4">
    <source>
        <dbReference type="Proteomes" id="UP000237631"/>
    </source>
</evidence>
<keyword evidence="4" id="KW-1185">Reference proteome</keyword>
<keyword evidence="1" id="KW-0175">Coiled coil</keyword>